<accession>A0ABY5KCM7</accession>
<keyword evidence="2" id="KW-1185">Reference proteome</keyword>
<reference evidence="1 2" key="1">
    <citation type="submission" date="2022-07" db="EMBL/GenBank/DDBJ databases">
        <title>Novel species in genus cellulomonas.</title>
        <authorList>
            <person name="Ye L."/>
        </authorList>
    </citation>
    <scope>NUCLEOTIDE SEQUENCE [LARGE SCALE GENOMIC DNA]</scope>
    <source>
        <strain evidence="2">zg-Y908</strain>
    </source>
</reference>
<evidence type="ECO:0000313" key="2">
    <source>
        <dbReference type="Proteomes" id="UP001317322"/>
    </source>
</evidence>
<dbReference type="Proteomes" id="UP001317322">
    <property type="component" value="Chromosome"/>
</dbReference>
<dbReference type="EMBL" id="CP101989">
    <property type="protein sequence ID" value="UUI66756.1"/>
    <property type="molecule type" value="Genomic_DNA"/>
</dbReference>
<gene>
    <name evidence="1" type="ORF">NP075_08685</name>
</gene>
<name>A0ABY5KCM7_9CELL</name>
<dbReference type="RefSeq" id="WP_227562807.1">
    <property type="nucleotide sequence ID" value="NZ_CP101989.1"/>
</dbReference>
<organism evidence="1 2">
    <name type="scientific">Cellulomonas wangsupingiae</name>
    <dbReference type="NCBI Taxonomy" id="2968085"/>
    <lineage>
        <taxon>Bacteria</taxon>
        <taxon>Bacillati</taxon>
        <taxon>Actinomycetota</taxon>
        <taxon>Actinomycetes</taxon>
        <taxon>Micrococcales</taxon>
        <taxon>Cellulomonadaceae</taxon>
        <taxon>Cellulomonas</taxon>
    </lineage>
</organism>
<sequence length="225" mass="23483">MPETTATDRDLLAVVRRLAAREAQAHLVHPVMSAWTDEPAVTVSIRVRPCPVCGTRPGGPGVVAPATALRPVREVRVLADGERQVEGSALLVSLWCEALTGRALVPLVAQGAARAATVARTRAATVAELHGAGVTGLFDVLTALDAAEEPWSAPGAERWTLPAATRYRLAGAEGRAGGRPAPGSVLRARLRTSFASPHLADPNLAELADAYRAYRLEVAASALLG</sequence>
<proteinExistence type="predicted"/>
<evidence type="ECO:0000313" key="1">
    <source>
        <dbReference type="EMBL" id="UUI66756.1"/>
    </source>
</evidence>
<protein>
    <submittedName>
        <fullName evidence="1">Uncharacterized protein</fullName>
    </submittedName>
</protein>